<name>A0ABU0FBR2_9HYPH</name>
<feature type="region of interest" description="Disordered" evidence="1">
    <location>
        <begin position="1"/>
        <end position="37"/>
    </location>
</feature>
<proteinExistence type="predicted"/>
<dbReference type="RefSeq" id="WP_307423878.1">
    <property type="nucleotide sequence ID" value="NZ_JAUSVK010000001.1"/>
</dbReference>
<keyword evidence="3" id="KW-1185">Reference proteome</keyword>
<evidence type="ECO:0000256" key="1">
    <source>
        <dbReference type="SAM" id="MobiDB-lite"/>
    </source>
</evidence>
<evidence type="ECO:0008006" key="4">
    <source>
        <dbReference type="Google" id="ProtNLM"/>
    </source>
</evidence>
<comment type="caution">
    <text evidence="2">The sequence shown here is derived from an EMBL/GenBank/DDBJ whole genome shotgun (WGS) entry which is preliminary data.</text>
</comment>
<dbReference type="EMBL" id="JAUSVK010000001">
    <property type="protein sequence ID" value="MDQ0391485.1"/>
    <property type="molecule type" value="Genomic_DNA"/>
</dbReference>
<evidence type="ECO:0000313" key="2">
    <source>
        <dbReference type="EMBL" id="MDQ0391485.1"/>
    </source>
</evidence>
<reference evidence="2 3" key="1">
    <citation type="submission" date="2023-07" db="EMBL/GenBank/DDBJ databases">
        <title>Genomic Encyclopedia of Type Strains, Phase IV (KMG-IV): sequencing the most valuable type-strain genomes for metagenomic binning, comparative biology and taxonomic classification.</title>
        <authorList>
            <person name="Goeker M."/>
        </authorList>
    </citation>
    <scope>NUCLEOTIDE SEQUENCE [LARGE SCALE GENOMIC DNA]</scope>
    <source>
        <strain evidence="2 3">DSM 5896</strain>
    </source>
</reference>
<sequence>MQSRQDGQGIPPYDEETEREIGVLGRGGHGNFEGLRDALDRGVTPDFVVQTKVRAEHGQDGATGSGEAEPASRQRHSPHTETERTRQAIMPDTTEKIREKAYELWILEGRPHGRDLVHWDMARELVAQEEGLDATLLPINPNEEVEDAVAALDNEGESPGLTDQGKDDSDALRVGSPMEETFAVKKKAGRSKM</sequence>
<dbReference type="Proteomes" id="UP001237448">
    <property type="component" value="Unassembled WGS sequence"/>
</dbReference>
<feature type="region of interest" description="Disordered" evidence="1">
    <location>
        <begin position="51"/>
        <end position="95"/>
    </location>
</feature>
<organism evidence="2 3">
    <name type="scientific">Labrys monachus</name>
    <dbReference type="NCBI Taxonomy" id="217067"/>
    <lineage>
        <taxon>Bacteria</taxon>
        <taxon>Pseudomonadati</taxon>
        <taxon>Pseudomonadota</taxon>
        <taxon>Alphaproteobacteria</taxon>
        <taxon>Hyphomicrobiales</taxon>
        <taxon>Xanthobacteraceae</taxon>
        <taxon>Labrys</taxon>
    </lineage>
</organism>
<evidence type="ECO:0000313" key="3">
    <source>
        <dbReference type="Proteomes" id="UP001237448"/>
    </source>
</evidence>
<dbReference type="Pfam" id="PF11154">
    <property type="entry name" value="DUF2934"/>
    <property type="match status" value="1"/>
</dbReference>
<protein>
    <recommendedName>
        <fullName evidence="4">DUF2934 domain-containing protein</fullName>
    </recommendedName>
</protein>
<dbReference type="InterPro" id="IPR021327">
    <property type="entry name" value="DUF2934"/>
</dbReference>
<gene>
    <name evidence="2" type="ORF">J3R73_001277</name>
</gene>
<feature type="compositionally biased region" description="Basic residues" evidence="1">
    <location>
        <begin position="184"/>
        <end position="193"/>
    </location>
</feature>
<feature type="region of interest" description="Disordered" evidence="1">
    <location>
        <begin position="153"/>
        <end position="193"/>
    </location>
</feature>
<accession>A0ABU0FBR2</accession>